<dbReference type="STRING" id="1121302.SAMN02745163_03400"/>
<dbReference type="RefSeq" id="WP_072990619.1">
    <property type="nucleotide sequence ID" value="NZ_FQZB01000014.1"/>
</dbReference>
<organism evidence="3 4">
    <name type="scientific">Clostridium cavendishii DSM 21758</name>
    <dbReference type="NCBI Taxonomy" id="1121302"/>
    <lineage>
        <taxon>Bacteria</taxon>
        <taxon>Bacillati</taxon>
        <taxon>Bacillota</taxon>
        <taxon>Clostridia</taxon>
        <taxon>Eubacteriales</taxon>
        <taxon>Clostridiaceae</taxon>
        <taxon>Clostridium</taxon>
    </lineage>
</organism>
<evidence type="ECO:0000313" key="4">
    <source>
        <dbReference type="Proteomes" id="UP000184310"/>
    </source>
</evidence>
<accession>A0A1M6QH35</accession>
<reference evidence="3 4" key="1">
    <citation type="submission" date="2016-11" db="EMBL/GenBank/DDBJ databases">
        <authorList>
            <person name="Jaros S."/>
            <person name="Januszkiewicz K."/>
            <person name="Wedrychowicz H."/>
        </authorList>
    </citation>
    <scope>NUCLEOTIDE SEQUENCE [LARGE SCALE GENOMIC DNA]</scope>
    <source>
        <strain evidence="3 4">DSM 21758</strain>
    </source>
</reference>
<dbReference type="Proteomes" id="UP000184310">
    <property type="component" value="Unassembled WGS sequence"/>
</dbReference>
<dbReference type="EMBL" id="FQZB01000014">
    <property type="protein sequence ID" value="SHK19475.1"/>
    <property type="molecule type" value="Genomic_DNA"/>
</dbReference>
<evidence type="ECO:0000313" key="3">
    <source>
        <dbReference type="EMBL" id="SHK19475.1"/>
    </source>
</evidence>
<protein>
    <recommendedName>
        <fullName evidence="5">Lipoprotein</fullName>
    </recommendedName>
</protein>
<feature type="region of interest" description="Disordered" evidence="1">
    <location>
        <begin position="26"/>
        <end position="50"/>
    </location>
</feature>
<name>A0A1M6QH35_9CLOT</name>
<keyword evidence="2" id="KW-0732">Signal</keyword>
<proteinExistence type="predicted"/>
<dbReference type="OrthoDB" id="362153at2"/>
<dbReference type="PROSITE" id="PS51257">
    <property type="entry name" value="PROKAR_LIPOPROTEIN"/>
    <property type="match status" value="1"/>
</dbReference>
<feature type="chain" id="PRO_5039318805" description="Lipoprotein" evidence="2">
    <location>
        <begin position="24"/>
        <end position="233"/>
    </location>
</feature>
<sequence length="233" mass="26208">MKIKKIISIVLSGVLVLSLVACGAEKKDAPKKEEINKEETKNEDKKTDTIKKEKDNIFELGKKQTQAIKEVVEKHGIKTRDGKDKSTDAQIVISKDENEASLPDRKGYTITTLKSPTLNDGVENKYSIDYYSTVKNANNEAEYRYQISLTSLGDGTFKLENAKMLKELIQAVDKNYDFGDFDKWVNGFLEKVKADTAVSDGRDHGAFHENIKGEINDEGGKKELFLMYTVTLN</sequence>
<dbReference type="AlphaFoldDB" id="A0A1M6QH35"/>
<keyword evidence="4" id="KW-1185">Reference proteome</keyword>
<evidence type="ECO:0000256" key="1">
    <source>
        <dbReference type="SAM" id="MobiDB-lite"/>
    </source>
</evidence>
<feature type="signal peptide" evidence="2">
    <location>
        <begin position="1"/>
        <end position="23"/>
    </location>
</feature>
<evidence type="ECO:0008006" key="5">
    <source>
        <dbReference type="Google" id="ProtNLM"/>
    </source>
</evidence>
<evidence type="ECO:0000256" key="2">
    <source>
        <dbReference type="SAM" id="SignalP"/>
    </source>
</evidence>
<gene>
    <name evidence="3" type="ORF">SAMN02745163_03400</name>
</gene>